<evidence type="ECO:0008006" key="9">
    <source>
        <dbReference type="Google" id="ProtNLM"/>
    </source>
</evidence>
<keyword evidence="5" id="KW-0408">Iron</keyword>
<keyword evidence="6" id="KW-0503">Monooxygenase</keyword>
<evidence type="ECO:0000256" key="3">
    <source>
        <dbReference type="ARBA" id="ARBA00022723"/>
    </source>
</evidence>
<gene>
    <name evidence="7" type="ORF">CU098_004206</name>
</gene>
<dbReference type="InterPro" id="IPR050196">
    <property type="entry name" value="Cytochrome_P450_Monoox"/>
</dbReference>
<dbReference type="EMBL" id="PJQM01001330">
    <property type="protein sequence ID" value="RCI02599.1"/>
    <property type="molecule type" value="Genomic_DNA"/>
</dbReference>
<dbReference type="GO" id="GO:0020037">
    <property type="term" value="F:heme binding"/>
    <property type="evidence" value="ECO:0007669"/>
    <property type="project" value="InterPro"/>
</dbReference>
<dbReference type="SUPFAM" id="SSF48264">
    <property type="entry name" value="Cytochrome P450"/>
    <property type="match status" value="1"/>
</dbReference>
<dbReference type="OrthoDB" id="1470350at2759"/>
<keyword evidence="8" id="KW-1185">Reference proteome</keyword>
<dbReference type="AlphaFoldDB" id="A0A367KKB6"/>
<evidence type="ECO:0000256" key="1">
    <source>
        <dbReference type="ARBA" id="ARBA00010617"/>
    </source>
</evidence>
<organism evidence="7 8">
    <name type="scientific">Rhizopus stolonifer</name>
    <name type="common">Rhizopus nigricans</name>
    <dbReference type="NCBI Taxonomy" id="4846"/>
    <lineage>
        <taxon>Eukaryota</taxon>
        <taxon>Fungi</taxon>
        <taxon>Fungi incertae sedis</taxon>
        <taxon>Mucoromycota</taxon>
        <taxon>Mucoromycotina</taxon>
        <taxon>Mucoromycetes</taxon>
        <taxon>Mucorales</taxon>
        <taxon>Mucorineae</taxon>
        <taxon>Rhizopodaceae</taxon>
        <taxon>Rhizopus</taxon>
    </lineage>
</organism>
<name>A0A367KKB6_RHIST</name>
<proteinExistence type="inferred from homology"/>
<dbReference type="GO" id="GO:0005506">
    <property type="term" value="F:iron ion binding"/>
    <property type="evidence" value="ECO:0007669"/>
    <property type="project" value="InterPro"/>
</dbReference>
<dbReference type="PANTHER" id="PTHR24291">
    <property type="entry name" value="CYTOCHROME P450 FAMILY 4"/>
    <property type="match status" value="1"/>
</dbReference>
<comment type="caution">
    <text evidence="7">The sequence shown here is derived from an EMBL/GenBank/DDBJ whole genome shotgun (WGS) entry which is preliminary data.</text>
</comment>
<evidence type="ECO:0000313" key="7">
    <source>
        <dbReference type="EMBL" id="RCI02599.1"/>
    </source>
</evidence>
<keyword evidence="2" id="KW-0349">Heme</keyword>
<dbReference type="InterPro" id="IPR001128">
    <property type="entry name" value="Cyt_P450"/>
</dbReference>
<accession>A0A367KKB6</accession>
<reference evidence="7 8" key="1">
    <citation type="journal article" date="2018" name="G3 (Bethesda)">
        <title>Phylogenetic and Phylogenomic Definition of Rhizopus Species.</title>
        <authorList>
            <person name="Gryganskyi A.P."/>
            <person name="Golan J."/>
            <person name="Dolatabadi S."/>
            <person name="Mondo S."/>
            <person name="Robb S."/>
            <person name="Idnurm A."/>
            <person name="Muszewska A."/>
            <person name="Steczkiewicz K."/>
            <person name="Masonjones S."/>
            <person name="Liao H.L."/>
            <person name="Gajdeczka M.T."/>
            <person name="Anike F."/>
            <person name="Vuek A."/>
            <person name="Anishchenko I.M."/>
            <person name="Voigt K."/>
            <person name="de Hoog G.S."/>
            <person name="Smith M.E."/>
            <person name="Heitman J."/>
            <person name="Vilgalys R."/>
            <person name="Stajich J.E."/>
        </authorList>
    </citation>
    <scope>NUCLEOTIDE SEQUENCE [LARGE SCALE GENOMIC DNA]</scope>
    <source>
        <strain evidence="7 8">LSU 92-RS-03</strain>
    </source>
</reference>
<evidence type="ECO:0000313" key="8">
    <source>
        <dbReference type="Proteomes" id="UP000253551"/>
    </source>
</evidence>
<keyword evidence="3" id="KW-0479">Metal-binding</keyword>
<evidence type="ECO:0000256" key="6">
    <source>
        <dbReference type="ARBA" id="ARBA00023033"/>
    </source>
</evidence>
<comment type="similarity">
    <text evidence="1">Belongs to the cytochrome P450 family.</text>
</comment>
<evidence type="ECO:0000256" key="2">
    <source>
        <dbReference type="ARBA" id="ARBA00022617"/>
    </source>
</evidence>
<feature type="non-terminal residue" evidence="7">
    <location>
        <position position="1"/>
    </location>
</feature>
<dbReference type="InterPro" id="IPR036396">
    <property type="entry name" value="Cyt_P450_sf"/>
</dbReference>
<dbReference type="Gene3D" id="1.10.630.10">
    <property type="entry name" value="Cytochrome P450"/>
    <property type="match status" value="1"/>
</dbReference>
<dbReference type="GO" id="GO:0016705">
    <property type="term" value="F:oxidoreductase activity, acting on paired donors, with incorporation or reduction of molecular oxygen"/>
    <property type="evidence" value="ECO:0007669"/>
    <property type="project" value="InterPro"/>
</dbReference>
<sequence>KSAGLGWAVFVSNLEAAKTVFFDSANTFPKSIRSDQHHSVFGRLIFGPNVAFLNDPHWKLQRKVANPAFRRSMPVNMFGQLTLTLFDTMEQQYSRTVDFGKFDAPMDIRYHWKSSLCVWYYHQKLSKLVPHRRELHQKVDHSLDMIDQIIINKGEQVEKGDLQNTFLEENEKDLLPLMIESEKRGEGAMSNEELKSNVTVFLLAGYYTTASALAFAAY</sequence>
<protein>
    <recommendedName>
        <fullName evidence="9">Cytochrome P450-dit2</fullName>
    </recommendedName>
</protein>
<evidence type="ECO:0000256" key="5">
    <source>
        <dbReference type="ARBA" id="ARBA00023004"/>
    </source>
</evidence>
<dbReference type="PANTHER" id="PTHR24291:SF50">
    <property type="entry name" value="BIFUNCTIONAL ALBAFLAVENONE MONOOXYGENASE_TERPENE SYNTHASE"/>
    <property type="match status" value="1"/>
</dbReference>
<keyword evidence="4" id="KW-0560">Oxidoreductase</keyword>
<dbReference type="Pfam" id="PF00067">
    <property type="entry name" value="p450"/>
    <property type="match status" value="1"/>
</dbReference>
<dbReference type="Proteomes" id="UP000253551">
    <property type="component" value="Unassembled WGS sequence"/>
</dbReference>
<evidence type="ECO:0000256" key="4">
    <source>
        <dbReference type="ARBA" id="ARBA00023002"/>
    </source>
</evidence>
<dbReference type="GO" id="GO:0004497">
    <property type="term" value="F:monooxygenase activity"/>
    <property type="evidence" value="ECO:0007669"/>
    <property type="project" value="UniProtKB-KW"/>
</dbReference>